<dbReference type="PROSITE" id="PS50297">
    <property type="entry name" value="ANK_REP_REGION"/>
    <property type="match status" value="8"/>
</dbReference>
<accession>A0A8B8BKX3</accession>
<dbReference type="GeneID" id="111111341"/>
<feature type="repeat" description="ANK" evidence="3">
    <location>
        <begin position="586"/>
        <end position="618"/>
    </location>
</feature>
<dbReference type="RefSeq" id="XP_022303963.1">
    <property type="nucleotide sequence ID" value="XM_022448255.1"/>
</dbReference>
<dbReference type="KEGG" id="cvn:111111341"/>
<keyword evidence="4" id="KW-0472">Membrane</keyword>
<feature type="repeat" description="ANK" evidence="3">
    <location>
        <begin position="619"/>
        <end position="646"/>
    </location>
</feature>
<dbReference type="PANTHER" id="PTHR24161:SF85">
    <property type="entry name" value="PALMITOYLTRANSFERASE HIP14"/>
    <property type="match status" value="1"/>
</dbReference>
<dbReference type="Proteomes" id="UP000694844">
    <property type="component" value="Chromosome 9"/>
</dbReference>
<dbReference type="PROSITE" id="PS50088">
    <property type="entry name" value="ANK_REPEAT"/>
    <property type="match status" value="9"/>
</dbReference>
<organism evidence="6 7">
    <name type="scientific">Crassostrea virginica</name>
    <name type="common">Eastern oyster</name>
    <dbReference type="NCBI Taxonomy" id="6565"/>
    <lineage>
        <taxon>Eukaryota</taxon>
        <taxon>Metazoa</taxon>
        <taxon>Spiralia</taxon>
        <taxon>Lophotrochozoa</taxon>
        <taxon>Mollusca</taxon>
        <taxon>Bivalvia</taxon>
        <taxon>Autobranchia</taxon>
        <taxon>Pteriomorphia</taxon>
        <taxon>Ostreida</taxon>
        <taxon>Ostreoidea</taxon>
        <taxon>Ostreidae</taxon>
        <taxon>Crassostrea</taxon>
    </lineage>
</organism>
<evidence type="ECO:0000313" key="6">
    <source>
        <dbReference type="Proteomes" id="UP000694844"/>
    </source>
</evidence>
<dbReference type="Pfam" id="PF00023">
    <property type="entry name" value="Ank"/>
    <property type="match status" value="1"/>
</dbReference>
<feature type="transmembrane region" description="Helical" evidence="4">
    <location>
        <begin position="156"/>
        <end position="180"/>
    </location>
</feature>
<evidence type="ECO:0000256" key="2">
    <source>
        <dbReference type="ARBA" id="ARBA00023043"/>
    </source>
</evidence>
<keyword evidence="2 3" id="KW-0040">ANK repeat</keyword>
<feature type="chain" id="PRO_5033980559" evidence="5">
    <location>
        <begin position="22"/>
        <end position="646"/>
    </location>
</feature>
<keyword evidence="4" id="KW-0812">Transmembrane</keyword>
<sequence length="646" mass="70625">MDYLQLHLMIYSTILFLECLCGEQHHFRVFNTAVCPRNQSELNKRSAAINCNNTNGYMCFPNEHLTQLQEFCYNLPRIGISKNLCIVLNNKSRIDYHECHTFSEGCPDKFYFSNTAYKYPNCAMVKDGCFLAEPSCTKQLLKPPNSIPTKQVDNYAWIWIVTTLGAICISCIPVCLWFIYHRSKGTTENGSILTEEIPGAGPLLLTGDGLKQRLPQEHDVHLEHTLPGEHLCEATAENGSLLTEEITGTGPSLLNGDDIELLPQEHDLLLEHTLPGEADGEKPSCVHNFYIACQEGMTSLIEDLIKDCQNCRVSKNSLNTDGTSPLYIACQEGHNETVQVLLENGADVHLGENSEYIPFYVACQEGHDEIVKLMLAKGANINSGKTDGASPLFIACQQGHASIVQLLLNNGAAVNLSREGSFTPLYIACQHGFEKIVQLLLSAGADVNIYPNTKMSPLFKACGGGFEKIAKMLLERGADVNFCENSGGSPLFIACQNGHDICVQLLLSKGANVNLCKRDEAGPLFVACQNRHKSTVQILLQNGANANALTDTKLNSLVASCAKGVDDIVKILLEGGADANAPGALFGYSPLWFACNNNYYSIVEMLLRHDADINQRAEDGSTPLSTAIDSGNAKIVNLLKRNGAKM</sequence>
<reference evidence="7" key="1">
    <citation type="submission" date="2025-08" db="UniProtKB">
        <authorList>
            <consortium name="RefSeq"/>
        </authorList>
    </citation>
    <scope>IDENTIFICATION</scope>
    <source>
        <tissue evidence="7">Whole sample</tissue>
    </source>
</reference>
<evidence type="ECO:0000256" key="1">
    <source>
        <dbReference type="ARBA" id="ARBA00022737"/>
    </source>
</evidence>
<evidence type="ECO:0000256" key="5">
    <source>
        <dbReference type="SAM" id="SignalP"/>
    </source>
</evidence>
<dbReference type="InterPro" id="IPR002110">
    <property type="entry name" value="Ankyrin_rpt"/>
</dbReference>
<dbReference type="InterPro" id="IPR036770">
    <property type="entry name" value="Ankyrin_rpt-contain_sf"/>
</dbReference>
<feature type="repeat" description="ANK" evidence="3">
    <location>
        <begin position="453"/>
        <end position="485"/>
    </location>
</feature>
<feature type="repeat" description="ANK" evidence="3">
    <location>
        <begin position="321"/>
        <end position="353"/>
    </location>
</feature>
<keyword evidence="6" id="KW-1185">Reference proteome</keyword>
<feature type="repeat" description="ANK" evidence="3">
    <location>
        <begin position="420"/>
        <end position="452"/>
    </location>
</feature>
<keyword evidence="5" id="KW-0732">Signal</keyword>
<evidence type="ECO:0000256" key="4">
    <source>
        <dbReference type="SAM" id="Phobius"/>
    </source>
</evidence>
<dbReference type="Pfam" id="PF12796">
    <property type="entry name" value="Ank_2"/>
    <property type="match status" value="4"/>
</dbReference>
<feature type="repeat" description="ANK" evidence="3">
    <location>
        <begin position="354"/>
        <end position="386"/>
    </location>
</feature>
<evidence type="ECO:0000313" key="7">
    <source>
        <dbReference type="RefSeq" id="XP_022303963.1"/>
    </source>
</evidence>
<dbReference type="SUPFAM" id="SSF48403">
    <property type="entry name" value="Ankyrin repeat"/>
    <property type="match status" value="1"/>
</dbReference>
<dbReference type="Gene3D" id="1.25.40.20">
    <property type="entry name" value="Ankyrin repeat-containing domain"/>
    <property type="match status" value="2"/>
</dbReference>
<dbReference type="OrthoDB" id="6358812at2759"/>
<keyword evidence="4" id="KW-1133">Transmembrane helix</keyword>
<evidence type="ECO:0000256" key="3">
    <source>
        <dbReference type="PROSITE-ProRule" id="PRU00023"/>
    </source>
</evidence>
<dbReference type="PRINTS" id="PR01415">
    <property type="entry name" value="ANKYRIN"/>
</dbReference>
<protein>
    <submittedName>
        <fullName evidence="7">Ankyrin-2-like isoform X1</fullName>
    </submittedName>
</protein>
<dbReference type="SMART" id="SM00248">
    <property type="entry name" value="ANK"/>
    <property type="match status" value="11"/>
</dbReference>
<keyword evidence="1" id="KW-0677">Repeat</keyword>
<feature type="signal peptide" evidence="5">
    <location>
        <begin position="1"/>
        <end position="21"/>
    </location>
</feature>
<name>A0A8B8BKX3_CRAVI</name>
<feature type="repeat" description="ANK" evidence="3">
    <location>
        <begin position="387"/>
        <end position="419"/>
    </location>
</feature>
<dbReference type="PANTHER" id="PTHR24161">
    <property type="entry name" value="ANK_REP_REGION DOMAIN-CONTAINING PROTEIN-RELATED"/>
    <property type="match status" value="1"/>
</dbReference>
<dbReference type="AlphaFoldDB" id="A0A8B8BKX3"/>
<feature type="repeat" description="ANK" evidence="3">
    <location>
        <begin position="486"/>
        <end position="518"/>
    </location>
</feature>
<proteinExistence type="predicted"/>
<gene>
    <name evidence="7" type="primary">LOC111111341</name>
</gene>
<feature type="repeat" description="ANK" evidence="3">
    <location>
        <begin position="519"/>
        <end position="551"/>
    </location>
</feature>